<dbReference type="Proteomes" id="UP000504617">
    <property type="component" value="Unplaced"/>
</dbReference>
<dbReference type="RefSeq" id="XP_013909727.1">
    <property type="nucleotide sequence ID" value="XM_014054252.1"/>
</dbReference>
<evidence type="ECO:0000313" key="2">
    <source>
        <dbReference type="Proteomes" id="UP000504617"/>
    </source>
</evidence>
<feature type="compositionally biased region" description="Basic and acidic residues" evidence="1">
    <location>
        <begin position="162"/>
        <end position="175"/>
    </location>
</feature>
<dbReference type="PANTHER" id="PTHR38654">
    <property type="entry name" value="BUCKY BALL-RELATED"/>
    <property type="match status" value="1"/>
</dbReference>
<gene>
    <name evidence="3 4" type="primary">LOC106539457</name>
</gene>
<sequence>MNAPPAPESRPYSTNPRPFFYARPTAHQPFPNPWLVGPMYNPYGMPASGLRSGNPYFQCYSVPSHEYPGYLVPQPPMHMRIRRPYFGGPPSSPMVYQVPRFRHGFPMMYQPQNPVKRTENKETQTDFGESESGAKTPVKQDIGTKGYDVGNTENTAYIASDTPKETESFLGKTDKTTSSAMSDRELAKNSSGLVPFRSLPPAGYAIEKEEVRIQYANDGAPAIQLWKSFKETIPLYEMAQKQAPKNIVQRDILACSSCEGVAYEPHEEGELPPCIPFSEEQKVPEGMQKKQPLCKENPDSEKQIVINYRAIGPMDEAGTVQLAEPSGLDHSGIRQDVLMAKIPPGFKKSSGSKAPQEVSNHIRQRKLFPSDMEMTNDAYLPQKLSECNDMNNENWNTSEKIQWCDDSEKYLPSESWLACVDNMDPNYNYEKYLFRRKRPNLLSITSDDMSSIEEGASTENSSVSIIVPDHLLPKGLCTFKKNRDGLGIGQIRSGGTLNEDEEVMGIEQATSEHSQNLKINSRVKVKEIPSQIKKMSILPRCSKDKHLYCLQKITSSSPSDADDSEEYWVMEPEEYEEQETDEEYFVEEDMPYEILNPDKSGLGQQTAQKVFWRIPKNAVPPHVINWPVQEKMSGLPTKLQKEQNEDLCDDYNICFMRPTVQQLELLEHRKNPQKCSGWLQEENRRTGPDEYWIKSGARPRSASLKPGDLSPTATKEKDILEVFPFASDDIYMECPKNKGVHKPPHKRRDTRCETAEVREKPKITYHKGKCKMLSSNKESNSFKFTFQIISIRRL</sequence>
<reference evidence="3 4" key="1">
    <citation type="submission" date="2025-04" db="UniProtKB">
        <authorList>
            <consortium name="RefSeq"/>
        </authorList>
    </citation>
    <scope>IDENTIFICATION</scope>
    <source>
        <tissue evidence="3 4">Skeletal muscle</tissue>
    </source>
</reference>
<organism evidence="2 4">
    <name type="scientific">Thamnophis sirtalis</name>
    <dbReference type="NCBI Taxonomy" id="35019"/>
    <lineage>
        <taxon>Eukaryota</taxon>
        <taxon>Metazoa</taxon>
        <taxon>Chordata</taxon>
        <taxon>Craniata</taxon>
        <taxon>Vertebrata</taxon>
        <taxon>Euteleostomi</taxon>
        <taxon>Lepidosauria</taxon>
        <taxon>Squamata</taxon>
        <taxon>Bifurcata</taxon>
        <taxon>Unidentata</taxon>
        <taxon>Episquamata</taxon>
        <taxon>Toxicofera</taxon>
        <taxon>Serpentes</taxon>
        <taxon>Colubroidea</taxon>
        <taxon>Colubridae</taxon>
        <taxon>Natricinae</taxon>
        <taxon>Thamnophis</taxon>
    </lineage>
</organism>
<dbReference type="AlphaFoldDB" id="A0A6I9XF93"/>
<evidence type="ECO:0000313" key="4">
    <source>
        <dbReference type="RefSeq" id="XP_013909728.1"/>
    </source>
</evidence>
<accession>A0A6I9XF93</accession>
<protein>
    <submittedName>
        <fullName evidence="3 4">Uncharacterized protein LOC106539457 isoform X1</fullName>
    </submittedName>
</protein>
<dbReference type="OrthoDB" id="9946561at2759"/>
<evidence type="ECO:0000256" key="1">
    <source>
        <dbReference type="SAM" id="MobiDB-lite"/>
    </source>
</evidence>
<dbReference type="PANTHER" id="PTHR38654:SF1">
    <property type="entry name" value="BUCKY BALL"/>
    <property type="match status" value="1"/>
</dbReference>
<proteinExistence type="predicted"/>
<feature type="region of interest" description="Disordered" evidence="1">
    <location>
        <begin position="109"/>
        <end position="192"/>
    </location>
</feature>
<keyword evidence="2" id="KW-1185">Reference proteome</keyword>
<evidence type="ECO:0000313" key="3">
    <source>
        <dbReference type="RefSeq" id="XP_013909727.1"/>
    </source>
</evidence>
<dbReference type="KEGG" id="tsr:106539457"/>
<dbReference type="GeneID" id="106539457"/>
<dbReference type="RefSeq" id="XP_013909728.1">
    <property type="nucleotide sequence ID" value="XM_014054253.1"/>
</dbReference>
<name>A0A6I9XF93_9SAUR</name>
<dbReference type="InterPro" id="IPR053309">
    <property type="entry name" value="Balbiani_Body_Formation"/>
</dbReference>